<accession>A0AAD7BD05</accession>
<organism evidence="1 2">
    <name type="scientific">Roridomyces roridus</name>
    <dbReference type="NCBI Taxonomy" id="1738132"/>
    <lineage>
        <taxon>Eukaryota</taxon>
        <taxon>Fungi</taxon>
        <taxon>Dikarya</taxon>
        <taxon>Basidiomycota</taxon>
        <taxon>Agaricomycotina</taxon>
        <taxon>Agaricomycetes</taxon>
        <taxon>Agaricomycetidae</taxon>
        <taxon>Agaricales</taxon>
        <taxon>Marasmiineae</taxon>
        <taxon>Mycenaceae</taxon>
        <taxon>Roridomyces</taxon>
    </lineage>
</organism>
<reference evidence="1" key="1">
    <citation type="submission" date="2023-03" db="EMBL/GenBank/DDBJ databases">
        <title>Massive genome expansion in bonnet fungi (Mycena s.s.) driven by repeated elements and novel gene families across ecological guilds.</title>
        <authorList>
            <consortium name="Lawrence Berkeley National Laboratory"/>
            <person name="Harder C.B."/>
            <person name="Miyauchi S."/>
            <person name="Viragh M."/>
            <person name="Kuo A."/>
            <person name="Thoen E."/>
            <person name="Andreopoulos B."/>
            <person name="Lu D."/>
            <person name="Skrede I."/>
            <person name="Drula E."/>
            <person name="Henrissat B."/>
            <person name="Morin E."/>
            <person name="Kohler A."/>
            <person name="Barry K."/>
            <person name="LaButti K."/>
            <person name="Morin E."/>
            <person name="Salamov A."/>
            <person name="Lipzen A."/>
            <person name="Mereny Z."/>
            <person name="Hegedus B."/>
            <person name="Baldrian P."/>
            <person name="Stursova M."/>
            <person name="Weitz H."/>
            <person name="Taylor A."/>
            <person name="Grigoriev I.V."/>
            <person name="Nagy L.G."/>
            <person name="Martin F."/>
            <person name="Kauserud H."/>
        </authorList>
    </citation>
    <scope>NUCLEOTIDE SEQUENCE</scope>
    <source>
        <strain evidence="1">9284</strain>
    </source>
</reference>
<name>A0AAD7BD05_9AGAR</name>
<keyword evidence="2" id="KW-1185">Reference proteome</keyword>
<proteinExistence type="predicted"/>
<evidence type="ECO:0000313" key="1">
    <source>
        <dbReference type="EMBL" id="KAJ7617266.1"/>
    </source>
</evidence>
<dbReference type="AlphaFoldDB" id="A0AAD7BD05"/>
<evidence type="ECO:0008006" key="3">
    <source>
        <dbReference type="Google" id="ProtNLM"/>
    </source>
</evidence>
<dbReference type="Proteomes" id="UP001221142">
    <property type="component" value="Unassembled WGS sequence"/>
</dbReference>
<evidence type="ECO:0000313" key="2">
    <source>
        <dbReference type="Proteomes" id="UP001221142"/>
    </source>
</evidence>
<comment type="caution">
    <text evidence="1">The sequence shown here is derived from an EMBL/GenBank/DDBJ whole genome shotgun (WGS) entry which is preliminary data.</text>
</comment>
<sequence length="472" mass="52734">MCAIEQLREHLAALDASISEQESVLHGLQKQRTDVLAALDLVVYPVLTLPPEITAEIFLWCIDTGKRVASSEAPLLLTQICRDWRSLAIATPALWDTIPEIEFGSTLGAPQPEMVIDTWFQRAGTRPLTLVIRYSELDDPTLLESVLHPHAPRLQDLNLMCDLQALVDFTTIPSFPILRKLVLSSMDDVEDVDDEDAQIELFRVDGTPLPSDFHLEHILPSMVVIPWAQLTKLTLAIIPHQECLDILRLVPALRDFARKHSAELAEGLSPDESMVTHPTITSLTILDPEWDGSILPCLILPQLESFKLGSRFTMYQTYSDAYVFPFLSKIAGTLRTFTVGLSPSVPLSWLDALSHLTTLELAHPMGLPFQSHVIRALDRRMYPEFLPKLRAFVFIDCPSDAVNEDLLGALDSRLAGPTDSESTCARLESFRLVWPKYPQAGQLPLVNVPALRALAQRGLRIHVGTKDQNSFY</sequence>
<dbReference type="EMBL" id="JARKIF010000021">
    <property type="protein sequence ID" value="KAJ7617266.1"/>
    <property type="molecule type" value="Genomic_DNA"/>
</dbReference>
<protein>
    <recommendedName>
        <fullName evidence="3">F-box domain-containing protein</fullName>
    </recommendedName>
</protein>
<gene>
    <name evidence="1" type="ORF">FB45DRAFT_1063764</name>
</gene>